<reference evidence="1 2" key="1">
    <citation type="submission" date="2022-01" db="EMBL/GenBank/DDBJ databases">
        <title>Whole genome-based taxonomy of the Shewanellaceae.</title>
        <authorList>
            <person name="Martin-Rodriguez A.J."/>
        </authorList>
    </citation>
    <scope>NUCLEOTIDE SEQUENCE [LARGE SCALE GENOMIC DNA]</scope>
    <source>
        <strain evidence="1 2">DSM 17177</strain>
    </source>
</reference>
<proteinExistence type="predicted"/>
<evidence type="ECO:0000313" key="1">
    <source>
        <dbReference type="EMBL" id="MCL1127584.1"/>
    </source>
</evidence>
<organism evidence="1 2">
    <name type="scientific">Shewanella surugensis</name>
    <dbReference type="NCBI Taxonomy" id="212020"/>
    <lineage>
        <taxon>Bacteria</taxon>
        <taxon>Pseudomonadati</taxon>
        <taxon>Pseudomonadota</taxon>
        <taxon>Gammaproteobacteria</taxon>
        <taxon>Alteromonadales</taxon>
        <taxon>Shewanellaceae</taxon>
        <taxon>Shewanella</taxon>
    </lineage>
</organism>
<dbReference type="RefSeq" id="WP_248943023.1">
    <property type="nucleotide sequence ID" value="NZ_JAKIKS010000177.1"/>
</dbReference>
<evidence type="ECO:0000313" key="2">
    <source>
        <dbReference type="Proteomes" id="UP001203423"/>
    </source>
</evidence>
<name>A0ABT0LJ10_9GAMM</name>
<keyword evidence="2" id="KW-1185">Reference proteome</keyword>
<dbReference type="Proteomes" id="UP001203423">
    <property type="component" value="Unassembled WGS sequence"/>
</dbReference>
<comment type="caution">
    <text evidence="1">The sequence shown here is derived from an EMBL/GenBank/DDBJ whole genome shotgun (WGS) entry which is preliminary data.</text>
</comment>
<accession>A0ABT0LJ10</accession>
<gene>
    <name evidence="1" type="ORF">L2764_24695</name>
</gene>
<protein>
    <submittedName>
        <fullName evidence="1">Uncharacterized protein</fullName>
    </submittedName>
</protein>
<sequence>MRLKLIGFTGSENMHLEVSRVYANVLERKQDFDEAVRTYQTMRRAYSHFGYKLVEVPLGSVSDRVDFIFTSLE</sequence>
<dbReference type="EMBL" id="JAKIKS010000177">
    <property type="protein sequence ID" value="MCL1127584.1"/>
    <property type="molecule type" value="Genomic_DNA"/>
</dbReference>